<accession>A0A6J1GDT1</accession>
<gene>
    <name evidence="2 3" type="primary">LOC111453085</name>
</gene>
<protein>
    <submittedName>
        <fullName evidence="2 3">Uncharacterized protein LOC111453085</fullName>
    </submittedName>
</protein>
<dbReference type="GO" id="GO:0048364">
    <property type="term" value="P:root development"/>
    <property type="evidence" value="ECO:0007669"/>
    <property type="project" value="InterPro"/>
</dbReference>
<keyword evidence="1" id="KW-1185">Reference proteome</keyword>
<dbReference type="PANTHER" id="PTHR33070:SF120">
    <property type="entry name" value="EXPRESSED PROTEIN"/>
    <property type="match status" value="1"/>
</dbReference>
<name>A0A6J1GDT1_CUCMO</name>
<dbReference type="Pfam" id="PF03087">
    <property type="entry name" value="BPS1"/>
    <property type="match status" value="1"/>
</dbReference>
<dbReference type="RefSeq" id="XP_022949794.1">
    <property type="nucleotide sequence ID" value="XM_023094026.1"/>
</dbReference>
<reference evidence="2 3" key="1">
    <citation type="submission" date="2025-04" db="UniProtKB">
        <authorList>
            <consortium name="RefSeq"/>
        </authorList>
    </citation>
    <scope>IDENTIFICATION</scope>
    <source>
        <tissue evidence="2 3">Young leaves</tissue>
    </source>
</reference>
<evidence type="ECO:0000313" key="3">
    <source>
        <dbReference type="RefSeq" id="XP_022949795.1"/>
    </source>
</evidence>
<dbReference type="RefSeq" id="XP_022949795.1">
    <property type="nucleotide sequence ID" value="XM_023094027.1"/>
</dbReference>
<dbReference type="AlphaFoldDB" id="A0A6J1GDT1"/>
<dbReference type="GeneID" id="111453085"/>
<dbReference type="KEGG" id="cmos:111453085"/>
<dbReference type="PANTHER" id="PTHR33070">
    <property type="entry name" value="OS06G0725500 PROTEIN"/>
    <property type="match status" value="1"/>
</dbReference>
<evidence type="ECO:0000313" key="1">
    <source>
        <dbReference type="Proteomes" id="UP000504609"/>
    </source>
</evidence>
<dbReference type="GO" id="GO:0048367">
    <property type="term" value="P:shoot system development"/>
    <property type="evidence" value="ECO:0007669"/>
    <property type="project" value="InterPro"/>
</dbReference>
<proteinExistence type="predicted"/>
<dbReference type="Proteomes" id="UP000504609">
    <property type="component" value="Unplaced"/>
</dbReference>
<sequence>MVISSIFTDAHQPVRSVSLPARVELEPEPLLESLKSFQVSSFNAKTTSFGLEGIRAALVGLAELYNSVGELVQSSSTQQALVHYKEGKLVEEALTESVILIDSCCSARDIILMMKQNIQTLQSALRRKVADSSIESHVRAHFSFRRKAKKDIGSFLGSLKQMQSNRTTSFPLLDLPNHDLLPLIRLLREARTISISIFGELLAFLSTSVAKGKASGWSLVSQLMPTIRSRSGKGRKIVNELESVDIALHSLLGHGRENESNDKKAEVQMAQRRLRTLASSFEGIESELDCMFRCLVKYRVCFLNMLVH</sequence>
<dbReference type="InterPro" id="IPR004320">
    <property type="entry name" value="BPS1_pln"/>
</dbReference>
<organism evidence="1 3">
    <name type="scientific">Cucurbita moschata</name>
    <name type="common">Winter crookneck squash</name>
    <name type="synonym">Cucurbita pepo var. moschata</name>
    <dbReference type="NCBI Taxonomy" id="3662"/>
    <lineage>
        <taxon>Eukaryota</taxon>
        <taxon>Viridiplantae</taxon>
        <taxon>Streptophyta</taxon>
        <taxon>Embryophyta</taxon>
        <taxon>Tracheophyta</taxon>
        <taxon>Spermatophyta</taxon>
        <taxon>Magnoliopsida</taxon>
        <taxon>eudicotyledons</taxon>
        <taxon>Gunneridae</taxon>
        <taxon>Pentapetalae</taxon>
        <taxon>rosids</taxon>
        <taxon>fabids</taxon>
        <taxon>Cucurbitales</taxon>
        <taxon>Cucurbitaceae</taxon>
        <taxon>Cucurbiteae</taxon>
        <taxon>Cucurbita</taxon>
    </lineage>
</organism>
<evidence type="ECO:0000313" key="2">
    <source>
        <dbReference type="RefSeq" id="XP_022949794.1"/>
    </source>
</evidence>